<feature type="compositionally biased region" description="Polar residues" evidence="1">
    <location>
        <begin position="1"/>
        <end position="12"/>
    </location>
</feature>
<dbReference type="AlphaFoldDB" id="A0A8S9ZL11"/>
<accession>A0A8S9ZL11</accession>
<dbReference type="EMBL" id="JABEBT010000066">
    <property type="protein sequence ID" value="KAF7633979.1"/>
    <property type="molecule type" value="Genomic_DNA"/>
</dbReference>
<evidence type="ECO:0000256" key="1">
    <source>
        <dbReference type="SAM" id="MobiDB-lite"/>
    </source>
</evidence>
<feature type="region of interest" description="Disordered" evidence="1">
    <location>
        <begin position="1"/>
        <end position="26"/>
    </location>
</feature>
<evidence type="ECO:0000313" key="2">
    <source>
        <dbReference type="EMBL" id="KAF7633979.1"/>
    </source>
</evidence>
<organism evidence="2 3">
    <name type="scientific">Meloidogyne graminicola</name>
    <dbReference type="NCBI Taxonomy" id="189291"/>
    <lineage>
        <taxon>Eukaryota</taxon>
        <taxon>Metazoa</taxon>
        <taxon>Ecdysozoa</taxon>
        <taxon>Nematoda</taxon>
        <taxon>Chromadorea</taxon>
        <taxon>Rhabditida</taxon>
        <taxon>Tylenchina</taxon>
        <taxon>Tylenchomorpha</taxon>
        <taxon>Tylenchoidea</taxon>
        <taxon>Meloidogynidae</taxon>
        <taxon>Meloidogyninae</taxon>
        <taxon>Meloidogyne</taxon>
    </lineage>
</organism>
<gene>
    <name evidence="2" type="ORF">Mgra_00006607</name>
</gene>
<comment type="caution">
    <text evidence="2">The sequence shown here is derived from an EMBL/GenBank/DDBJ whole genome shotgun (WGS) entry which is preliminary data.</text>
</comment>
<dbReference type="Proteomes" id="UP000605970">
    <property type="component" value="Unassembled WGS sequence"/>
</dbReference>
<reference evidence="2" key="1">
    <citation type="journal article" date="2020" name="Ecol. Evol.">
        <title>Genome structure and content of the rice root-knot nematode (Meloidogyne graminicola).</title>
        <authorList>
            <person name="Phan N.T."/>
            <person name="Danchin E.G.J."/>
            <person name="Klopp C."/>
            <person name="Perfus-Barbeoch L."/>
            <person name="Kozlowski D.K."/>
            <person name="Koutsovoulos G.D."/>
            <person name="Lopez-Roques C."/>
            <person name="Bouchez O."/>
            <person name="Zahm M."/>
            <person name="Besnard G."/>
            <person name="Bellafiore S."/>
        </authorList>
    </citation>
    <scope>NUCLEOTIDE SEQUENCE</scope>
    <source>
        <strain evidence="2">VN-18</strain>
    </source>
</reference>
<keyword evidence="3" id="KW-1185">Reference proteome</keyword>
<sequence length="262" mass="30804">MDKNLPSSSTQLIIDVSETSSSLEEEKKCEEQIKDETNKSFQKDELIRFYHKNSKCPSLSIMVNAKSEEITTFRKLSKNFHHGYNKSNAVKALTKFVKRELIKIEDEDIKEKCLNNYKYFSTYLKQFEYEAKLTVTIPNANIYEKKYNAISRTRDDAELMVALIVLEEMFKLDVIKEASIELYCKGRKKFVDPILSLSKNSRLFLEDENNLFLKKMDKLNVLYSKCQVNFNNIISTFDSIPENNNYFSEIYENSLEERIIDF</sequence>
<name>A0A8S9ZL11_9BILA</name>
<evidence type="ECO:0000313" key="3">
    <source>
        <dbReference type="Proteomes" id="UP000605970"/>
    </source>
</evidence>
<protein>
    <submittedName>
        <fullName evidence="2">Uncharacterized protein</fullName>
    </submittedName>
</protein>
<proteinExistence type="predicted"/>
<dbReference type="OrthoDB" id="5896997at2759"/>